<sequence>MMRLHQLLEADISSIYNQMEQTGIYKKYPELKTYESQYAGHDDTPFGNPKAASQMVNHRGYNEYAKLLRTLIDQANILHFYRAVDERGMDILKNGDTKPGNVSFYSFSTSSRSALGFVDYFDDNEPAWIIKIRNVKWNPVIMLGDVSENELVIHIRRIENSRWEIIKSIN</sequence>
<organism evidence="1">
    <name type="scientific">marine sediment metagenome</name>
    <dbReference type="NCBI Taxonomy" id="412755"/>
    <lineage>
        <taxon>unclassified sequences</taxon>
        <taxon>metagenomes</taxon>
        <taxon>ecological metagenomes</taxon>
    </lineage>
</organism>
<evidence type="ECO:0000313" key="1">
    <source>
        <dbReference type="EMBL" id="KKL97250.1"/>
    </source>
</evidence>
<name>A0A0F9IU07_9ZZZZ</name>
<protein>
    <submittedName>
        <fullName evidence="1">Uncharacterized protein</fullName>
    </submittedName>
</protein>
<dbReference type="AlphaFoldDB" id="A0A0F9IU07"/>
<reference evidence="1" key="1">
    <citation type="journal article" date="2015" name="Nature">
        <title>Complex archaea that bridge the gap between prokaryotes and eukaryotes.</title>
        <authorList>
            <person name="Spang A."/>
            <person name="Saw J.H."/>
            <person name="Jorgensen S.L."/>
            <person name="Zaremba-Niedzwiedzka K."/>
            <person name="Martijn J."/>
            <person name="Lind A.E."/>
            <person name="van Eijk R."/>
            <person name="Schleper C."/>
            <person name="Guy L."/>
            <person name="Ettema T.J."/>
        </authorList>
    </citation>
    <scope>NUCLEOTIDE SEQUENCE</scope>
</reference>
<accession>A0A0F9IU07</accession>
<dbReference type="EMBL" id="LAZR01018211">
    <property type="protein sequence ID" value="KKL97250.1"/>
    <property type="molecule type" value="Genomic_DNA"/>
</dbReference>
<comment type="caution">
    <text evidence="1">The sequence shown here is derived from an EMBL/GenBank/DDBJ whole genome shotgun (WGS) entry which is preliminary data.</text>
</comment>
<proteinExistence type="predicted"/>
<gene>
    <name evidence="1" type="ORF">LCGC14_1836340</name>
</gene>